<proteinExistence type="predicted"/>
<evidence type="ECO:0000313" key="2">
    <source>
        <dbReference type="EMBL" id="OGZ18918.1"/>
    </source>
</evidence>
<dbReference type="EMBL" id="MHLY01000004">
    <property type="protein sequence ID" value="OGZ18918.1"/>
    <property type="molecule type" value="Genomic_DNA"/>
</dbReference>
<protein>
    <recommendedName>
        <fullName evidence="1">DUF8128 domain-containing protein</fullName>
    </recommendedName>
</protein>
<dbReference type="Pfam" id="PF26449">
    <property type="entry name" value="DUF8128"/>
    <property type="match status" value="1"/>
</dbReference>
<reference evidence="2 3" key="1">
    <citation type="journal article" date="2016" name="Nat. Commun.">
        <title>Thousands of microbial genomes shed light on interconnected biogeochemical processes in an aquifer system.</title>
        <authorList>
            <person name="Anantharaman K."/>
            <person name="Brown C.T."/>
            <person name="Hug L.A."/>
            <person name="Sharon I."/>
            <person name="Castelle C.J."/>
            <person name="Probst A.J."/>
            <person name="Thomas B.C."/>
            <person name="Singh A."/>
            <person name="Wilkins M.J."/>
            <person name="Karaoz U."/>
            <person name="Brodie E.L."/>
            <person name="Williams K.H."/>
            <person name="Hubbard S.S."/>
            <person name="Banfield J.F."/>
        </authorList>
    </citation>
    <scope>NUCLEOTIDE SEQUENCE [LARGE SCALE GENOMIC DNA]</scope>
</reference>
<sequence length="439" mass="51680">MPEPSFSLFFDAAWQIFKNWWWILPPFILWKPFMSLWIWWRFESWIEKQRWIVLEIKLPKEILKPIRAMETVMNSIHGVIYHPPDWWEKWVDGQIQLSIAFEITSIDGEPHFYIRTPVSYRAAVESSFYSQYPEVEIEEVDDYTKYVPQNIPNKDWDLWGSDYKTAKDDHYPIKTYLQFETEHEPLEEKRVDPVASLLEAMAKIKQGEQLWIQIIATPLAKDKGTADLGDATTIPWLKEGEALRDKLARRIEKPKEKPIIQEAAEILITGKVGEEEKQQEIIPPEMKLTPGEREVITQVEAKMTKPIFETIIRFIYMGQRNVWFKPNFRLAFSFFTSYTTANLNMLLPISKTLTKIHKKLFLPINYLRPRRHYMRCRKLFRNYTHRVNHSFPRSGEVCMLNTEEIASLFHFPGKAVAPAPGISRIEAKKGGVPPELPVE</sequence>
<dbReference type="AlphaFoldDB" id="A0A1G2E178"/>
<feature type="domain" description="DUF8128" evidence="1">
    <location>
        <begin position="66"/>
        <end position="321"/>
    </location>
</feature>
<dbReference type="STRING" id="1801663.A2175_02165"/>
<organism evidence="2 3">
    <name type="scientific">Candidatus Nealsonbacteria bacterium RBG_13_42_11</name>
    <dbReference type="NCBI Taxonomy" id="1801663"/>
    <lineage>
        <taxon>Bacteria</taxon>
        <taxon>Candidatus Nealsoniibacteriota</taxon>
    </lineage>
</organism>
<comment type="caution">
    <text evidence="2">The sequence shown here is derived from an EMBL/GenBank/DDBJ whole genome shotgun (WGS) entry which is preliminary data.</text>
</comment>
<evidence type="ECO:0000259" key="1">
    <source>
        <dbReference type="Pfam" id="PF26449"/>
    </source>
</evidence>
<dbReference type="InterPro" id="IPR058441">
    <property type="entry name" value="DUF8128"/>
</dbReference>
<evidence type="ECO:0000313" key="3">
    <source>
        <dbReference type="Proteomes" id="UP000176755"/>
    </source>
</evidence>
<name>A0A1G2E178_9BACT</name>
<accession>A0A1G2E178</accession>
<gene>
    <name evidence="2" type="ORF">A2175_02165</name>
</gene>
<dbReference type="Proteomes" id="UP000176755">
    <property type="component" value="Unassembled WGS sequence"/>
</dbReference>